<organism evidence="1 2">
    <name type="scientific">Variibacter gotjawalensis</name>
    <dbReference type="NCBI Taxonomy" id="1333996"/>
    <lineage>
        <taxon>Bacteria</taxon>
        <taxon>Pseudomonadati</taxon>
        <taxon>Pseudomonadota</taxon>
        <taxon>Alphaproteobacteria</taxon>
        <taxon>Hyphomicrobiales</taxon>
        <taxon>Nitrobacteraceae</taxon>
        <taxon>Variibacter</taxon>
    </lineage>
</organism>
<gene>
    <name evidence="1" type="ORF">GJW-30_1_01704</name>
</gene>
<evidence type="ECO:0000313" key="1">
    <source>
        <dbReference type="EMBL" id="BAT59174.1"/>
    </source>
</evidence>
<keyword evidence="2" id="KW-1185">Reference proteome</keyword>
<name>A0A0S3PT97_9BRAD</name>
<dbReference type="EMBL" id="AP014946">
    <property type="protein sequence ID" value="BAT59174.1"/>
    <property type="molecule type" value="Genomic_DNA"/>
</dbReference>
<dbReference type="Proteomes" id="UP000236884">
    <property type="component" value="Chromosome"/>
</dbReference>
<protein>
    <submittedName>
        <fullName evidence="1">Uncharacterized protein</fullName>
    </submittedName>
</protein>
<proteinExistence type="predicted"/>
<reference evidence="1 2" key="1">
    <citation type="submission" date="2015-08" db="EMBL/GenBank/DDBJ databases">
        <title>Investigation of the bacterial diversity of lava forest soil.</title>
        <authorList>
            <person name="Lee J.S."/>
        </authorList>
    </citation>
    <scope>NUCLEOTIDE SEQUENCE [LARGE SCALE GENOMIC DNA]</scope>
    <source>
        <strain evidence="1 2">GJW-30</strain>
    </source>
</reference>
<dbReference type="KEGG" id="vgo:GJW-30_1_01704"/>
<evidence type="ECO:0000313" key="2">
    <source>
        <dbReference type="Proteomes" id="UP000236884"/>
    </source>
</evidence>
<sequence length="78" mass="8389">MTGMCAQARKAWDKAAIVPGLDEDLWRMAICGQPVSRDAFQSADSDCGWRIAGSHIIALAPLGSRKHVEPVLRLALAS</sequence>
<dbReference type="AlphaFoldDB" id="A0A0S3PT97"/>
<accession>A0A0S3PT97</accession>